<dbReference type="EMBL" id="WXWW01000078">
    <property type="protein sequence ID" value="NAW64527.1"/>
    <property type="molecule type" value="Genomic_DNA"/>
</dbReference>
<evidence type="ECO:0000313" key="1">
    <source>
        <dbReference type="EMBL" id="NAW64527.1"/>
    </source>
</evidence>
<evidence type="ECO:0000313" key="2">
    <source>
        <dbReference type="Proteomes" id="UP000465712"/>
    </source>
</evidence>
<reference evidence="1 2" key="1">
    <citation type="submission" date="2017-05" db="EMBL/GenBank/DDBJ databases">
        <title>High clonality and local adaptation shapes Vibrionaceae linages within an endangered oasis.</title>
        <authorList>
            <person name="Vazquez-Rosas-Landa M."/>
        </authorList>
    </citation>
    <scope>NUCLEOTIDE SEQUENCE [LARGE SCALE GENOMIC DNA]</scope>
    <source>
        <strain evidence="1 2">P46_P4S1P180</strain>
    </source>
</reference>
<gene>
    <name evidence="1" type="ORF">CAG72_04785</name>
</gene>
<sequence length="68" mass="7617">MNKLIEQNGHIVKELSAEVEQVKGNIMLRAAVQPLVNVVNFMRNVVKLAVEHESRLKALEEKAGVSHE</sequence>
<dbReference type="RefSeq" id="WP_161443279.1">
    <property type="nucleotide sequence ID" value="NZ_WXWW01000078.1"/>
</dbReference>
<dbReference type="Proteomes" id="UP000465712">
    <property type="component" value="Unassembled WGS sequence"/>
</dbReference>
<accession>A0A7X4W983</accession>
<comment type="caution">
    <text evidence="1">The sequence shown here is derived from an EMBL/GenBank/DDBJ whole genome shotgun (WGS) entry which is preliminary data.</text>
</comment>
<proteinExistence type="predicted"/>
<dbReference type="AlphaFoldDB" id="A0A7X4W983"/>
<organism evidence="1 2">
    <name type="scientific">Photobacterium halotolerans</name>
    <dbReference type="NCBI Taxonomy" id="265726"/>
    <lineage>
        <taxon>Bacteria</taxon>
        <taxon>Pseudomonadati</taxon>
        <taxon>Pseudomonadota</taxon>
        <taxon>Gammaproteobacteria</taxon>
        <taxon>Vibrionales</taxon>
        <taxon>Vibrionaceae</taxon>
        <taxon>Photobacterium</taxon>
    </lineage>
</organism>
<protein>
    <submittedName>
        <fullName evidence="1">Uncharacterized protein</fullName>
    </submittedName>
</protein>
<name>A0A7X4W983_9GAMM</name>